<accession>A0ABX8YFZ2</accession>
<sequence length="25" mass="2896">MGEPVLATAMLDRLLHHSRIFNMKD</sequence>
<name>A0ABX8YFZ2_ANETH</name>
<feature type="domain" description="IstB-like ATP-binding" evidence="1">
    <location>
        <begin position="2"/>
        <end position="24"/>
    </location>
</feature>
<dbReference type="EMBL" id="CP080764">
    <property type="protein sequence ID" value="QYY44385.1"/>
    <property type="molecule type" value="Genomic_DNA"/>
</dbReference>
<evidence type="ECO:0000313" key="3">
    <source>
        <dbReference type="Proteomes" id="UP000826616"/>
    </source>
</evidence>
<gene>
    <name evidence="2" type="ORF">K3F53_00160</name>
</gene>
<reference evidence="2 3" key="1">
    <citation type="submission" date="2021-08" db="EMBL/GenBank/DDBJ databases">
        <title>Complete genome sequence of the strain Aneurinibacillus thermoaerophilus CCM 8960.</title>
        <authorList>
            <person name="Musilova J."/>
            <person name="Kourilova X."/>
            <person name="Pernicova I."/>
            <person name="Bezdicek M."/>
            <person name="Lengerova M."/>
            <person name="Obruca S."/>
            <person name="Sedlar K."/>
        </authorList>
    </citation>
    <scope>NUCLEOTIDE SEQUENCE [LARGE SCALE GENOMIC DNA]</scope>
    <source>
        <strain evidence="2 3">CCM 8960</strain>
    </source>
</reference>
<organism evidence="2 3">
    <name type="scientific">Aneurinibacillus thermoaerophilus</name>
    <dbReference type="NCBI Taxonomy" id="143495"/>
    <lineage>
        <taxon>Bacteria</taxon>
        <taxon>Bacillati</taxon>
        <taxon>Bacillota</taxon>
        <taxon>Bacilli</taxon>
        <taxon>Bacillales</taxon>
        <taxon>Paenibacillaceae</taxon>
        <taxon>Aneurinibacillus group</taxon>
        <taxon>Aneurinibacillus</taxon>
    </lineage>
</organism>
<dbReference type="Proteomes" id="UP000826616">
    <property type="component" value="Chromosome"/>
</dbReference>
<keyword evidence="2" id="KW-0067">ATP-binding</keyword>
<proteinExistence type="predicted"/>
<keyword evidence="2" id="KW-0547">Nucleotide-binding</keyword>
<dbReference type="Pfam" id="PF01695">
    <property type="entry name" value="IstB_IS21"/>
    <property type="match status" value="1"/>
</dbReference>
<keyword evidence="3" id="KW-1185">Reference proteome</keyword>
<protein>
    <submittedName>
        <fullName evidence="2">ATP-binding protein</fullName>
    </submittedName>
</protein>
<evidence type="ECO:0000313" key="2">
    <source>
        <dbReference type="EMBL" id="QYY44385.1"/>
    </source>
</evidence>
<evidence type="ECO:0000259" key="1">
    <source>
        <dbReference type="Pfam" id="PF01695"/>
    </source>
</evidence>
<dbReference type="GO" id="GO:0005524">
    <property type="term" value="F:ATP binding"/>
    <property type="evidence" value="ECO:0007669"/>
    <property type="project" value="UniProtKB-KW"/>
</dbReference>
<dbReference type="InterPro" id="IPR002611">
    <property type="entry name" value="IstB_ATP-bd"/>
</dbReference>